<proteinExistence type="predicted"/>
<dbReference type="InParanoid" id="W3XM08"/>
<dbReference type="EMBL" id="KI912109">
    <property type="protein sequence ID" value="ETS87093.1"/>
    <property type="molecule type" value="Genomic_DNA"/>
</dbReference>
<keyword evidence="2" id="KW-1185">Reference proteome</keyword>
<protein>
    <submittedName>
        <fullName evidence="1">Uncharacterized protein</fullName>
    </submittedName>
</protein>
<organism evidence="1 2">
    <name type="scientific">Pestalotiopsis fici (strain W106-1 / CGMCC3.15140)</name>
    <dbReference type="NCBI Taxonomy" id="1229662"/>
    <lineage>
        <taxon>Eukaryota</taxon>
        <taxon>Fungi</taxon>
        <taxon>Dikarya</taxon>
        <taxon>Ascomycota</taxon>
        <taxon>Pezizomycotina</taxon>
        <taxon>Sordariomycetes</taxon>
        <taxon>Xylariomycetidae</taxon>
        <taxon>Amphisphaeriales</taxon>
        <taxon>Sporocadaceae</taxon>
        <taxon>Pestalotiopsis</taxon>
    </lineage>
</organism>
<name>W3XM08_PESFW</name>
<gene>
    <name evidence="1" type="ORF">PFICI_00921</name>
</gene>
<dbReference type="KEGG" id="pfy:PFICI_00921"/>
<reference evidence="2" key="1">
    <citation type="journal article" date="2015" name="BMC Genomics">
        <title>Genomic and transcriptomic analysis of the endophytic fungus Pestalotiopsis fici reveals its lifestyle and high potential for synthesis of natural products.</title>
        <authorList>
            <person name="Wang X."/>
            <person name="Zhang X."/>
            <person name="Liu L."/>
            <person name="Xiang M."/>
            <person name="Wang W."/>
            <person name="Sun X."/>
            <person name="Che Y."/>
            <person name="Guo L."/>
            <person name="Liu G."/>
            <person name="Guo L."/>
            <person name="Wang C."/>
            <person name="Yin W.B."/>
            <person name="Stadler M."/>
            <person name="Zhang X."/>
            <person name="Liu X."/>
        </authorList>
    </citation>
    <scope>NUCLEOTIDE SEQUENCE [LARGE SCALE GENOMIC DNA]</scope>
    <source>
        <strain evidence="2">W106-1 / CGMCC3.15140</strain>
    </source>
</reference>
<dbReference type="HOGENOM" id="CLU_1503967_0_0_1"/>
<evidence type="ECO:0000313" key="2">
    <source>
        <dbReference type="Proteomes" id="UP000030651"/>
    </source>
</evidence>
<accession>W3XM08</accession>
<dbReference type="AlphaFoldDB" id="W3XM08"/>
<evidence type="ECO:0000313" key="1">
    <source>
        <dbReference type="EMBL" id="ETS87093.1"/>
    </source>
</evidence>
<dbReference type="Proteomes" id="UP000030651">
    <property type="component" value="Unassembled WGS sequence"/>
</dbReference>
<sequence length="179" mass="19722">MACVIMGSMTTGTVLLSLDTKLEKDPLRINPNLSTWIAIHGDSQYPGFRQAFAVIQGAITSNVESNYGRCDFVLETENDLFAVSKDQDKINGLMKQWREKVSDGGPIVVTMTTLGDYPYKVATASENAEAGGAQELWRILQLHRRASQMTKTSHNVDLMIQDISAHRSGLPPPPPPFVM</sequence>
<dbReference type="RefSeq" id="XP_007827693.1">
    <property type="nucleotide sequence ID" value="XM_007829502.1"/>
</dbReference>
<dbReference type="GeneID" id="19265934"/>